<dbReference type="AlphaFoldDB" id="A0A1I3BVH0"/>
<name>A0A1I3BVH0_9LACT</name>
<dbReference type="SUPFAM" id="SSF50891">
    <property type="entry name" value="Cyclophilin-like"/>
    <property type="match status" value="1"/>
</dbReference>
<dbReference type="InterPro" id="IPR013785">
    <property type="entry name" value="Aldolase_TIM"/>
</dbReference>
<protein>
    <recommendedName>
        <fullName evidence="5">Outer surface protein</fullName>
    </recommendedName>
</protein>
<keyword evidence="4" id="KW-1185">Reference proteome</keyword>
<feature type="domain" description="6-phospho-N-acetylmuramidase N-terminal" evidence="2">
    <location>
        <begin position="4"/>
        <end position="238"/>
    </location>
</feature>
<dbReference type="InterPro" id="IPR017853">
    <property type="entry name" value="GH"/>
</dbReference>
<accession>A0A1I3BVH0</accession>
<dbReference type="Pfam" id="PF19200">
    <property type="entry name" value="MupG_N"/>
    <property type="match status" value="1"/>
</dbReference>
<dbReference type="Gene3D" id="2.40.100.10">
    <property type="entry name" value="Cyclophilin-like"/>
    <property type="match status" value="1"/>
</dbReference>
<evidence type="ECO:0008006" key="5">
    <source>
        <dbReference type="Google" id="ProtNLM"/>
    </source>
</evidence>
<dbReference type="Gene3D" id="3.20.20.70">
    <property type="entry name" value="Aldolase class I"/>
    <property type="match status" value="1"/>
</dbReference>
<evidence type="ECO:0000259" key="1">
    <source>
        <dbReference type="Pfam" id="PF05913"/>
    </source>
</evidence>
<dbReference type="InterPro" id="IPR043797">
    <property type="entry name" value="MupG_N"/>
</dbReference>
<organism evidence="3 4">
    <name type="scientific">Pisciglobus halotolerans</name>
    <dbReference type="NCBI Taxonomy" id="745365"/>
    <lineage>
        <taxon>Bacteria</taxon>
        <taxon>Bacillati</taxon>
        <taxon>Bacillota</taxon>
        <taxon>Bacilli</taxon>
        <taxon>Lactobacillales</taxon>
        <taxon>Carnobacteriaceae</taxon>
    </lineage>
</organism>
<sequence length="381" mass="43508">MKQLGVSIYPAKSSFEEDLAYLDLAKKYGFTRIFTSLLEISGDNSEVVAKFKKIINYANSIGMETVLDINPGLFGQLGVSYEDLSFFKELDAAAIRLDLGFTGAEEALMTKNPQRLKIEVNMSSGTKYIDNVMSNRPDRDYLTASHNFYPQRYSGLSQEHFEKTTAQFNQYRLHTASFITAENGELGPWPVQDGLCTLESHRHLSLHTQATHYKLMDTIDDLIIGNAYASEEELKAASEAYLGTQPQLKVIFSEQATDVEKKVILEELHSYRGDRSEYMIRSTMTRIKYKNEAFPAHQTGPIKKGDVLICNDQFGQYKGETQIALKEMEDDGTRNIVGHIPEEAFSYWITCRLLRLTVLFNSLDCMKKYSFSFKEREYFFV</sequence>
<dbReference type="PANTHER" id="PTHR38435">
    <property type="match status" value="1"/>
</dbReference>
<dbReference type="PANTHER" id="PTHR38435:SF1">
    <property type="entry name" value="DUF871 DOMAIN-CONTAINING PROTEIN"/>
    <property type="match status" value="1"/>
</dbReference>
<reference evidence="3 4" key="1">
    <citation type="submission" date="2016-10" db="EMBL/GenBank/DDBJ databases">
        <authorList>
            <person name="de Groot N.N."/>
        </authorList>
    </citation>
    <scope>NUCLEOTIDE SEQUENCE [LARGE SCALE GENOMIC DNA]</scope>
    <source>
        <strain evidence="3 4">DSM 27630</strain>
    </source>
</reference>
<dbReference type="EMBL" id="FOQE01000009">
    <property type="protein sequence ID" value="SFH65741.1"/>
    <property type="molecule type" value="Genomic_DNA"/>
</dbReference>
<evidence type="ECO:0000259" key="2">
    <source>
        <dbReference type="Pfam" id="PF19200"/>
    </source>
</evidence>
<gene>
    <name evidence="3" type="ORF">SAMN04489868_10961</name>
</gene>
<evidence type="ECO:0000313" key="4">
    <source>
        <dbReference type="Proteomes" id="UP000198668"/>
    </source>
</evidence>
<evidence type="ECO:0000313" key="3">
    <source>
        <dbReference type="EMBL" id="SFH65741.1"/>
    </source>
</evidence>
<proteinExistence type="predicted"/>
<dbReference type="InterPro" id="IPR029000">
    <property type="entry name" value="Cyclophilin-like_dom_sf"/>
</dbReference>
<dbReference type="Pfam" id="PF05913">
    <property type="entry name" value="MupG_C"/>
    <property type="match status" value="1"/>
</dbReference>
<dbReference type="InterPro" id="IPR008589">
    <property type="entry name" value="MupG"/>
</dbReference>
<dbReference type="Proteomes" id="UP000198668">
    <property type="component" value="Unassembled WGS sequence"/>
</dbReference>
<feature type="domain" description="6-phospho-N-acetylmuramidase C-terminal" evidence="1">
    <location>
        <begin position="247"/>
        <end position="344"/>
    </location>
</feature>
<dbReference type="OrthoDB" id="5809921at2"/>
<dbReference type="InterPro" id="IPR043894">
    <property type="entry name" value="MupG_C"/>
</dbReference>
<dbReference type="SUPFAM" id="SSF51445">
    <property type="entry name" value="(Trans)glycosidases"/>
    <property type="match status" value="1"/>
</dbReference>